<feature type="transmembrane region" description="Helical" evidence="7">
    <location>
        <begin position="20"/>
        <end position="42"/>
    </location>
</feature>
<dbReference type="AlphaFoldDB" id="A0A5J6WYM3"/>
<dbReference type="EMBL" id="CP040449">
    <property type="protein sequence ID" value="QFI55197.1"/>
    <property type="molecule type" value="Genomic_DNA"/>
</dbReference>
<dbReference type="PANTHER" id="PTHR30353">
    <property type="entry name" value="INNER MEMBRANE PROTEIN DEDA-RELATED"/>
    <property type="match status" value="1"/>
</dbReference>
<comment type="subcellular location">
    <subcellularLocation>
        <location evidence="1 7">Cell membrane</location>
        <topology evidence="1 7">Multi-pass membrane protein</topology>
    </subcellularLocation>
</comment>
<evidence type="ECO:0000256" key="4">
    <source>
        <dbReference type="ARBA" id="ARBA00022692"/>
    </source>
</evidence>
<dbReference type="GO" id="GO:0005886">
    <property type="term" value="C:plasma membrane"/>
    <property type="evidence" value="ECO:0007669"/>
    <property type="project" value="UniProtKB-SubCell"/>
</dbReference>
<gene>
    <name evidence="9" type="ORF">FE240_11185</name>
</gene>
<dbReference type="Proteomes" id="UP000594034">
    <property type="component" value="Chromosome"/>
</dbReference>
<evidence type="ECO:0000256" key="7">
    <source>
        <dbReference type="RuleBase" id="RU367016"/>
    </source>
</evidence>
<dbReference type="PANTHER" id="PTHR30353:SF11">
    <property type="entry name" value="INNER MEMBRANE PROTEIN YQJA"/>
    <property type="match status" value="1"/>
</dbReference>
<dbReference type="InterPro" id="IPR032818">
    <property type="entry name" value="DedA-like"/>
</dbReference>
<keyword evidence="5 7" id="KW-1133">Transmembrane helix</keyword>
<evidence type="ECO:0000313" key="9">
    <source>
        <dbReference type="EMBL" id="QFI55197.1"/>
    </source>
</evidence>
<comment type="similarity">
    <text evidence="2 7">Belongs to the DedA family.</text>
</comment>
<dbReference type="RefSeq" id="WP_193000995.1">
    <property type="nucleotide sequence ID" value="NZ_CP040449.1"/>
</dbReference>
<feature type="domain" description="VTT" evidence="8">
    <location>
        <begin position="44"/>
        <end position="169"/>
    </location>
</feature>
<evidence type="ECO:0000313" key="10">
    <source>
        <dbReference type="Proteomes" id="UP000594034"/>
    </source>
</evidence>
<evidence type="ECO:0000256" key="6">
    <source>
        <dbReference type="ARBA" id="ARBA00023136"/>
    </source>
</evidence>
<feature type="transmembrane region" description="Helical" evidence="7">
    <location>
        <begin position="49"/>
        <end position="73"/>
    </location>
</feature>
<feature type="transmembrane region" description="Helical" evidence="7">
    <location>
        <begin position="117"/>
        <end position="134"/>
    </location>
</feature>
<evidence type="ECO:0000259" key="8">
    <source>
        <dbReference type="Pfam" id="PF09335"/>
    </source>
</evidence>
<keyword evidence="4 7" id="KW-0812">Transmembrane</keyword>
<dbReference type="Pfam" id="PF09335">
    <property type="entry name" value="VTT_dom"/>
    <property type="match status" value="1"/>
</dbReference>
<sequence>MHDMLVAIWHQDYQHLAHMQAMGPLIACLMVILFLESSFVFLPLPGDSLVLLAGGLAGLGVFGPEVALVYMPIAAGLGSLIAYWQGHALHGTPFMTFIERAIPEGSLPRASRLLNRYGFLAMFSSRFIPFVRVLTPMLMGISRLRLTGVMISSFASAFLWTLLLALCGHTVMALPFFAEHQQLFTKGLLVCSMTLFAIAIIAILVRLYRHRNA</sequence>
<evidence type="ECO:0000256" key="2">
    <source>
        <dbReference type="ARBA" id="ARBA00010792"/>
    </source>
</evidence>
<dbReference type="InterPro" id="IPR032816">
    <property type="entry name" value="VTT_dom"/>
</dbReference>
<organism evidence="9 10">
    <name type="scientific">Aeromonas simiae</name>
    <dbReference type="NCBI Taxonomy" id="218936"/>
    <lineage>
        <taxon>Bacteria</taxon>
        <taxon>Pseudomonadati</taxon>
        <taxon>Pseudomonadota</taxon>
        <taxon>Gammaproteobacteria</taxon>
        <taxon>Aeromonadales</taxon>
        <taxon>Aeromonadaceae</taxon>
        <taxon>Aeromonas</taxon>
    </lineage>
</organism>
<protein>
    <submittedName>
        <fullName evidence="9">DedA family protein</fullName>
    </submittedName>
</protein>
<reference evidence="9 10" key="1">
    <citation type="submission" date="2019-05" db="EMBL/GenBank/DDBJ databases">
        <title>OXA-830, a novel chromosomally encoded expanded-spectrum class D beta-lactamase in Aeromonas simiae.</title>
        <authorList>
            <person name="Zhou W."/>
            <person name="Chen Q."/>
        </authorList>
    </citation>
    <scope>NUCLEOTIDE SEQUENCE [LARGE SCALE GENOMIC DNA]</scope>
    <source>
        <strain evidence="9 10">A6</strain>
    </source>
</reference>
<evidence type="ECO:0000256" key="1">
    <source>
        <dbReference type="ARBA" id="ARBA00004651"/>
    </source>
</evidence>
<keyword evidence="6 7" id="KW-0472">Membrane</keyword>
<feature type="transmembrane region" description="Helical" evidence="7">
    <location>
        <begin position="146"/>
        <end position="171"/>
    </location>
</feature>
<accession>A0A5J6WYM3</accession>
<feature type="transmembrane region" description="Helical" evidence="7">
    <location>
        <begin position="183"/>
        <end position="208"/>
    </location>
</feature>
<dbReference type="KEGG" id="asim:FE240_11185"/>
<evidence type="ECO:0000256" key="3">
    <source>
        <dbReference type="ARBA" id="ARBA00022475"/>
    </source>
</evidence>
<keyword evidence="10" id="KW-1185">Reference proteome</keyword>
<proteinExistence type="inferred from homology"/>
<keyword evidence="3 7" id="KW-1003">Cell membrane</keyword>
<evidence type="ECO:0000256" key="5">
    <source>
        <dbReference type="ARBA" id="ARBA00022989"/>
    </source>
</evidence>
<name>A0A5J6WYM3_9GAMM</name>